<evidence type="ECO:0000256" key="5">
    <source>
        <dbReference type="SAM" id="SignalP"/>
    </source>
</evidence>
<dbReference type="RefSeq" id="XP_022091408.1">
    <property type="nucleotide sequence ID" value="XM_022235716.1"/>
</dbReference>
<dbReference type="Pfam" id="PF05825">
    <property type="entry name" value="PSP94"/>
    <property type="match status" value="1"/>
</dbReference>
<organism evidence="6 7">
    <name type="scientific">Acanthaster planci</name>
    <name type="common">Crown-of-thorns starfish</name>
    <dbReference type="NCBI Taxonomy" id="133434"/>
    <lineage>
        <taxon>Eukaryota</taxon>
        <taxon>Metazoa</taxon>
        <taxon>Echinodermata</taxon>
        <taxon>Eleutherozoa</taxon>
        <taxon>Asterozoa</taxon>
        <taxon>Asteroidea</taxon>
        <taxon>Valvatacea</taxon>
        <taxon>Valvatida</taxon>
        <taxon>Acanthasteridae</taxon>
        <taxon>Acanthaster</taxon>
    </lineage>
</organism>
<evidence type="ECO:0000256" key="1">
    <source>
        <dbReference type="ARBA" id="ARBA00004613"/>
    </source>
</evidence>
<feature type="chain" id="PRO_5034715368" evidence="5">
    <location>
        <begin position="43"/>
        <end position="131"/>
    </location>
</feature>
<evidence type="ECO:0000256" key="4">
    <source>
        <dbReference type="ARBA" id="ARBA00023157"/>
    </source>
</evidence>
<dbReference type="GeneID" id="110979692"/>
<dbReference type="InterPro" id="IPR008735">
    <property type="entry name" value="PSP94"/>
</dbReference>
<feature type="signal peptide" evidence="5">
    <location>
        <begin position="1"/>
        <end position="42"/>
    </location>
</feature>
<dbReference type="GO" id="GO:0005576">
    <property type="term" value="C:extracellular region"/>
    <property type="evidence" value="ECO:0007669"/>
    <property type="project" value="UniProtKB-SubCell"/>
</dbReference>
<name>A0A8B7YDS2_ACAPL</name>
<keyword evidence="6" id="KW-1185">Reference proteome</keyword>
<evidence type="ECO:0000313" key="7">
    <source>
        <dbReference type="RefSeq" id="XP_022091408.1"/>
    </source>
</evidence>
<accession>A0A8B7YDS2</accession>
<protein>
    <submittedName>
        <fullName evidence="7">Beta-microseminoprotein-like</fullName>
    </submittedName>
</protein>
<dbReference type="OrthoDB" id="9969981at2759"/>
<dbReference type="AlphaFoldDB" id="A0A8B7YDS2"/>
<dbReference type="Gene3D" id="2.60.40.1900">
    <property type="entry name" value="Beta-microseminoprotein (PSP94) domain"/>
    <property type="match status" value="1"/>
</dbReference>
<dbReference type="Proteomes" id="UP000694845">
    <property type="component" value="Unplaced"/>
</dbReference>
<evidence type="ECO:0000313" key="6">
    <source>
        <dbReference type="Proteomes" id="UP000694845"/>
    </source>
</evidence>
<proteinExistence type="inferred from homology"/>
<sequence>MTLQHLPCISVVALRVPQGHKMARFTVILMLSLLFQLEVVESCEIVPNVECTVGESLTERLLDTLSHACVTCLCIEYKEATAAQCCSSAPVPTGYDGATCEIKLDEEECIYVVREIKTPHKLCDFKGYVMK</sequence>
<keyword evidence="5" id="KW-0732">Signal</keyword>
<evidence type="ECO:0000256" key="2">
    <source>
        <dbReference type="ARBA" id="ARBA00010352"/>
    </source>
</evidence>
<dbReference type="KEGG" id="aplc:110979692"/>
<evidence type="ECO:0000256" key="3">
    <source>
        <dbReference type="ARBA" id="ARBA00022525"/>
    </source>
</evidence>
<comment type="subcellular location">
    <subcellularLocation>
        <location evidence="1">Secreted</location>
    </subcellularLocation>
</comment>
<comment type="similarity">
    <text evidence="2">Belongs to the beta-microseminoprotein family.</text>
</comment>
<keyword evidence="4" id="KW-1015">Disulfide bond</keyword>
<gene>
    <name evidence="7" type="primary">LOC110979692</name>
</gene>
<reference evidence="7" key="1">
    <citation type="submission" date="2025-08" db="UniProtKB">
        <authorList>
            <consortium name="RefSeq"/>
        </authorList>
    </citation>
    <scope>IDENTIFICATION</scope>
</reference>
<keyword evidence="3" id="KW-0964">Secreted</keyword>